<dbReference type="GO" id="GO:0046556">
    <property type="term" value="F:alpha-L-arabinofuranosidase activity"/>
    <property type="evidence" value="ECO:0007669"/>
    <property type="project" value="TreeGrafter"/>
</dbReference>
<dbReference type="GO" id="GO:0009044">
    <property type="term" value="F:xylan 1,4-beta-xylosidase activity"/>
    <property type="evidence" value="ECO:0007669"/>
    <property type="project" value="InterPro"/>
</dbReference>
<dbReference type="EMBL" id="BOON01000031">
    <property type="protein sequence ID" value="GII23830.1"/>
    <property type="molecule type" value="Genomic_DNA"/>
</dbReference>
<dbReference type="Gene3D" id="2.60.40.10">
    <property type="entry name" value="Immunoglobulins"/>
    <property type="match status" value="1"/>
</dbReference>
<dbReference type="InterPro" id="IPR017853">
    <property type="entry name" value="GH"/>
</dbReference>
<dbReference type="PRINTS" id="PR00133">
    <property type="entry name" value="GLHYDRLASE3"/>
</dbReference>
<evidence type="ECO:0000256" key="3">
    <source>
        <dbReference type="ARBA" id="ARBA00022801"/>
    </source>
</evidence>
<dbReference type="SUPFAM" id="SSF51445">
    <property type="entry name" value="(Trans)glycosidases"/>
    <property type="match status" value="1"/>
</dbReference>
<keyword evidence="3" id="KW-0378">Hydrolase</keyword>
<reference evidence="6" key="1">
    <citation type="submission" date="2021-01" db="EMBL/GenBank/DDBJ databases">
        <title>Whole genome shotgun sequence of Planosporangium mesophilum NBRC 109066.</title>
        <authorList>
            <person name="Komaki H."/>
            <person name="Tamura T."/>
        </authorList>
    </citation>
    <scope>NUCLEOTIDE SEQUENCE</scope>
    <source>
        <strain evidence="6">NBRC 109066</strain>
    </source>
</reference>
<evidence type="ECO:0000256" key="4">
    <source>
        <dbReference type="SAM" id="MobiDB-lite"/>
    </source>
</evidence>
<name>A0A8J3TAZ6_9ACTN</name>
<dbReference type="FunFam" id="3.20.20.300:FF:000011">
    <property type="entry name" value="Glycosyl hydrolase"/>
    <property type="match status" value="1"/>
</dbReference>
<evidence type="ECO:0000256" key="1">
    <source>
        <dbReference type="ARBA" id="ARBA00005336"/>
    </source>
</evidence>
<feature type="region of interest" description="Disordered" evidence="4">
    <location>
        <begin position="1"/>
        <end position="21"/>
    </location>
</feature>
<dbReference type="Pfam" id="PF01915">
    <property type="entry name" value="Glyco_hydro_3_C"/>
    <property type="match status" value="1"/>
</dbReference>
<dbReference type="AlphaFoldDB" id="A0A8J3TAZ6"/>
<dbReference type="Proteomes" id="UP000599074">
    <property type="component" value="Unassembled WGS sequence"/>
</dbReference>
<dbReference type="PANTHER" id="PTHR42721">
    <property type="entry name" value="SUGAR HYDROLASE-RELATED"/>
    <property type="match status" value="1"/>
</dbReference>
<dbReference type="Gene3D" id="3.40.50.1700">
    <property type="entry name" value="Glycoside hydrolase family 3 C-terminal domain"/>
    <property type="match status" value="1"/>
</dbReference>
<evidence type="ECO:0000259" key="5">
    <source>
        <dbReference type="SMART" id="SM01217"/>
    </source>
</evidence>
<dbReference type="InterPro" id="IPR044993">
    <property type="entry name" value="BXL"/>
</dbReference>
<dbReference type="SUPFAM" id="SSF52279">
    <property type="entry name" value="Beta-D-glucan exohydrolase, C-terminal domain"/>
    <property type="match status" value="1"/>
</dbReference>
<dbReference type="InterPro" id="IPR013783">
    <property type="entry name" value="Ig-like_fold"/>
</dbReference>
<dbReference type="RefSeq" id="WP_239088283.1">
    <property type="nucleotide sequence ID" value="NZ_BOON01000031.1"/>
</dbReference>
<evidence type="ECO:0000313" key="7">
    <source>
        <dbReference type="Proteomes" id="UP000599074"/>
    </source>
</evidence>
<keyword evidence="2" id="KW-0732">Signal</keyword>
<evidence type="ECO:0000256" key="2">
    <source>
        <dbReference type="ARBA" id="ARBA00022729"/>
    </source>
</evidence>
<comment type="similarity">
    <text evidence="1">Belongs to the glycosyl hydrolase 3 family.</text>
</comment>
<organism evidence="6 7">
    <name type="scientific">Planosporangium mesophilum</name>
    <dbReference type="NCBI Taxonomy" id="689768"/>
    <lineage>
        <taxon>Bacteria</taxon>
        <taxon>Bacillati</taxon>
        <taxon>Actinomycetota</taxon>
        <taxon>Actinomycetes</taxon>
        <taxon>Micromonosporales</taxon>
        <taxon>Micromonosporaceae</taxon>
        <taxon>Planosporangium</taxon>
    </lineage>
</organism>
<dbReference type="Pfam" id="PF00933">
    <property type="entry name" value="Glyco_hydro_3"/>
    <property type="match status" value="1"/>
</dbReference>
<dbReference type="InterPro" id="IPR002772">
    <property type="entry name" value="Glyco_hydro_3_C"/>
</dbReference>
<dbReference type="SMART" id="SM01217">
    <property type="entry name" value="Fn3_like"/>
    <property type="match status" value="1"/>
</dbReference>
<protein>
    <submittedName>
        <fullName evidence="6">Beta-glucosidase</fullName>
    </submittedName>
</protein>
<comment type="caution">
    <text evidence="6">The sequence shown here is derived from an EMBL/GenBank/DDBJ whole genome shotgun (WGS) entry which is preliminary data.</text>
</comment>
<sequence>MHQSGDSPLANGPGVDGRGADGQLVLAEAGTGTEVGAGTVPAAWRDPALSTAERVADLLGRLTLEEKIGQLASYWPGASATPGDMAPHQHELTDDTPDWSGLIRTGLGQLTRPFGTAPVDAGVGASALARIQREVVAANRFGIPAVAHEECLTGLMTWGATVYPTPLAWGATFDPELVERMAGQIGSAMRRLGIHHGLAPVLDVTRDPRWGRTEETIGEDPYLVATIGTAYVRGLETAGVIATLKHFVGYSASRAGRNFGPVSMGPRELADVLLPPFEMAIRDGGARSVMNAYVELDGVPVAAHGGLLTDVLRGEWGFTGTVVADYFAVLFLERLHHVAAHAAEAAALALAAGIDVELPAVHCYGSPLLAAVRSGAVPEAVVDRAASRVLQQKCELGLLDPDWSPVPEALAGSGTDDPAGVKGSVDLDPPTNRAVARQLADESVVLLDNDGALPLPPRARVAVVGPLADTTTGLFGCYTFPSHVGIRHPEMPLGVDASTPLAALRAELPEATVTYAPGCSVDDLDTSGIEAAVADVAEADVCVAVLGDRAALFGHGTSGEGCDAVDLNLPGVQARLLEALLDTGTPVVLVLMTGRPYALGPLADRPAAVVQAFFPGEEGGPAIAGVLSGSVCPSGRLPVSVPRHSGSQPTTYLTPALGRRSEVSSVDPTPLYPFGHGLSYTTFTWDDVRVDAAPLGSAVVEVPTDGDVTVSLTVCNTGERAGADVVQLYLHDPVAEVTRPVVQLIGYARVQLDPGQARRVSFRVHADLASFTGRAGKRIVEPGDLALHLSTSSADHRHTVALRLVGERRTVDHHRHLTAAVTVA</sequence>
<keyword evidence="7" id="KW-1185">Reference proteome</keyword>
<dbReference type="PANTHER" id="PTHR42721:SF3">
    <property type="entry name" value="BETA-D-XYLOSIDASE 5-RELATED"/>
    <property type="match status" value="1"/>
</dbReference>
<dbReference type="InterPro" id="IPR036962">
    <property type="entry name" value="Glyco_hydro_3_N_sf"/>
</dbReference>
<evidence type="ECO:0000313" key="6">
    <source>
        <dbReference type="EMBL" id="GII23830.1"/>
    </source>
</evidence>
<gene>
    <name evidence="6" type="ORF">Pme01_34270</name>
</gene>
<feature type="domain" description="Fibronectin type III-like" evidence="5">
    <location>
        <begin position="724"/>
        <end position="793"/>
    </location>
</feature>
<dbReference type="Gene3D" id="3.20.20.300">
    <property type="entry name" value="Glycoside hydrolase, family 3, N-terminal domain"/>
    <property type="match status" value="1"/>
</dbReference>
<dbReference type="GO" id="GO:0045493">
    <property type="term" value="P:xylan catabolic process"/>
    <property type="evidence" value="ECO:0007669"/>
    <property type="project" value="InterPro"/>
</dbReference>
<accession>A0A8J3TAZ6</accession>
<proteinExistence type="inferred from homology"/>
<dbReference type="InterPro" id="IPR001764">
    <property type="entry name" value="Glyco_hydro_3_N"/>
</dbReference>
<dbReference type="InterPro" id="IPR026891">
    <property type="entry name" value="Fn3-like"/>
</dbReference>
<dbReference type="InterPro" id="IPR036881">
    <property type="entry name" value="Glyco_hydro_3_C_sf"/>
</dbReference>
<dbReference type="Pfam" id="PF14310">
    <property type="entry name" value="Fn3-like"/>
    <property type="match status" value="1"/>
</dbReference>
<dbReference type="GO" id="GO:0031222">
    <property type="term" value="P:arabinan catabolic process"/>
    <property type="evidence" value="ECO:0007669"/>
    <property type="project" value="TreeGrafter"/>
</dbReference>